<keyword evidence="7" id="KW-1185">Reference proteome</keyword>
<evidence type="ECO:0000256" key="3">
    <source>
        <dbReference type="ARBA" id="ARBA00022989"/>
    </source>
</evidence>
<keyword evidence="6" id="KW-0808">Transferase</keyword>
<dbReference type="EMBL" id="VBWP01000001">
    <property type="protein sequence ID" value="TLG77111.1"/>
    <property type="molecule type" value="Genomic_DNA"/>
</dbReference>
<protein>
    <submittedName>
        <fullName evidence="6">Isoprenylcysteine carboxylmethyltransferase family protein</fullName>
    </submittedName>
</protein>
<dbReference type="RefSeq" id="WP_138189722.1">
    <property type="nucleotide sequence ID" value="NZ_VBWP01000001.1"/>
</dbReference>
<evidence type="ECO:0000256" key="1">
    <source>
        <dbReference type="ARBA" id="ARBA00004127"/>
    </source>
</evidence>
<evidence type="ECO:0000256" key="5">
    <source>
        <dbReference type="SAM" id="Phobius"/>
    </source>
</evidence>
<evidence type="ECO:0000256" key="4">
    <source>
        <dbReference type="ARBA" id="ARBA00023136"/>
    </source>
</evidence>
<comment type="caution">
    <text evidence="6">The sequence shown here is derived from an EMBL/GenBank/DDBJ whole genome shotgun (WGS) entry which is preliminary data.</text>
</comment>
<feature type="transmembrane region" description="Helical" evidence="5">
    <location>
        <begin position="6"/>
        <end position="21"/>
    </location>
</feature>
<keyword evidence="3 5" id="KW-1133">Transmembrane helix</keyword>
<dbReference type="GO" id="GO:0008168">
    <property type="term" value="F:methyltransferase activity"/>
    <property type="evidence" value="ECO:0007669"/>
    <property type="project" value="UniProtKB-KW"/>
</dbReference>
<dbReference type="GO" id="GO:0032259">
    <property type="term" value="P:methylation"/>
    <property type="evidence" value="ECO:0007669"/>
    <property type="project" value="UniProtKB-KW"/>
</dbReference>
<accession>A0A5R8QGF0</accession>
<keyword evidence="2 5" id="KW-0812">Transmembrane</keyword>
<evidence type="ECO:0000256" key="2">
    <source>
        <dbReference type="ARBA" id="ARBA00022692"/>
    </source>
</evidence>
<dbReference type="Pfam" id="PF04191">
    <property type="entry name" value="PEMT"/>
    <property type="match status" value="1"/>
</dbReference>
<dbReference type="PANTHER" id="PTHR12714:SF9">
    <property type="entry name" value="PROTEIN-S-ISOPRENYLCYSTEINE O-METHYLTRANSFERASE"/>
    <property type="match status" value="1"/>
</dbReference>
<comment type="subcellular location">
    <subcellularLocation>
        <location evidence="1">Endomembrane system</location>
        <topology evidence="1">Multi-pass membrane protein</topology>
    </subcellularLocation>
</comment>
<dbReference type="InterPro" id="IPR007318">
    <property type="entry name" value="Phopholipid_MeTrfase"/>
</dbReference>
<organism evidence="6 7">
    <name type="scientific">Culicoidibacter larvae</name>
    <dbReference type="NCBI Taxonomy" id="2579976"/>
    <lineage>
        <taxon>Bacteria</taxon>
        <taxon>Bacillati</taxon>
        <taxon>Bacillota</taxon>
        <taxon>Culicoidibacteria</taxon>
        <taxon>Culicoidibacterales</taxon>
        <taxon>Culicoidibacteraceae</taxon>
        <taxon>Culicoidibacter</taxon>
    </lineage>
</organism>
<dbReference type="Proteomes" id="UP000306912">
    <property type="component" value="Unassembled WGS sequence"/>
</dbReference>
<proteinExistence type="predicted"/>
<name>A0A5R8QGF0_9FIRM</name>
<evidence type="ECO:0000313" key="6">
    <source>
        <dbReference type="EMBL" id="TLG77111.1"/>
    </source>
</evidence>
<keyword evidence="6" id="KW-0489">Methyltransferase</keyword>
<dbReference type="PANTHER" id="PTHR12714">
    <property type="entry name" value="PROTEIN-S ISOPRENYLCYSTEINE O-METHYLTRANSFERASE"/>
    <property type="match status" value="1"/>
</dbReference>
<reference evidence="6 7" key="1">
    <citation type="submission" date="2019-05" db="EMBL/GenBank/DDBJ databases">
        <title>Culicoidintestinum kansasii gen. nov., sp. nov. from the gastrointestinal tract of the biting midge, Culicoides sonorensis.</title>
        <authorList>
            <person name="Neupane S."/>
            <person name="Ghosh A."/>
            <person name="Gunther S."/>
            <person name="Martin K."/>
            <person name="Zurek L."/>
        </authorList>
    </citation>
    <scope>NUCLEOTIDE SEQUENCE [LARGE SCALE GENOMIC DNA]</scope>
    <source>
        <strain evidence="6 7">CS-1</strain>
    </source>
</reference>
<dbReference type="OrthoDB" id="9782395at2"/>
<evidence type="ECO:0000313" key="7">
    <source>
        <dbReference type="Proteomes" id="UP000306912"/>
    </source>
</evidence>
<gene>
    <name evidence="6" type="ORF">FEZ08_00400</name>
</gene>
<dbReference type="Gene3D" id="1.20.120.1630">
    <property type="match status" value="1"/>
</dbReference>
<dbReference type="GO" id="GO:0012505">
    <property type="term" value="C:endomembrane system"/>
    <property type="evidence" value="ECO:0007669"/>
    <property type="project" value="UniProtKB-SubCell"/>
</dbReference>
<feature type="transmembrane region" description="Helical" evidence="5">
    <location>
        <begin position="42"/>
        <end position="62"/>
    </location>
</feature>
<feature type="transmembrane region" description="Helical" evidence="5">
    <location>
        <begin position="126"/>
        <end position="151"/>
    </location>
</feature>
<sequence>MQGYFAIGALVLLIGLVLFRARQLKRLDITAFQFGKLDKKDFLIPPFVLLFFYLIIANTFQLPGAGTLIIDNTIAGWVGVALCVAAPIVFFWGMISFGKSFRVGIDMDTPGQLVISGAFAFSRNPLYLAFFMILFGILIIFPLWIFLAYFVGGLWLIDRQVNLEENALRTIYGTEYDAYCRKVKRYF</sequence>
<dbReference type="InParanoid" id="A0A5R8QGF0"/>
<dbReference type="AlphaFoldDB" id="A0A5R8QGF0"/>
<keyword evidence="4 5" id="KW-0472">Membrane</keyword>
<feature type="transmembrane region" description="Helical" evidence="5">
    <location>
        <begin position="74"/>
        <end position="95"/>
    </location>
</feature>